<protein>
    <recommendedName>
        <fullName evidence="1">F-box domain-containing protein</fullName>
    </recommendedName>
</protein>
<dbReference type="FunCoup" id="A0A2K1XGF5">
    <property type="interactions" value="46"/>
</dbReference>
<proteinExistence type="predicted"/>
<dbReference type="InParanoid" id="A0A2K1XGF5"/>
<dbReference type="CDD" id="cd22157">
    <property type="entry name" value="F-box_AtFBW1-like"/>
    <property type="match status" value="1"/>
</dbReference>
<dbReference type="PROSITE" id="PS50181">
    <property type="entry name" value="FBOX"/>
    <property type="match status" value="1"/>
</dbReference>
<dbReference type="Gene3D" id="1.20.1280.50">
    <property type="match status" value="1"/>
</dbReference>
<comment type="caution">
    <text evidence="2">The sequence shown here is derived from an EMBL/GenBank/DDBJ whole genome shotgun (WGS) entry which is preliminary data.</text>
</comment>
<dbReference type="Pfam" id="PF00646">
    <property type="entry name" value="F-box"/>
    <property type="match status" value="1"/>
</dbReference>
<dbReference type="SMART" id="SM00256">
    <property type="entry name" value="FBOX"/>
    <property type="match status" value="1"/>
</dbReference>
<dbReference type="PANTHER" id="PTHR31672">
    <property type="entry name" value="BNACNNG10540D PROTEIN"/>
    <property type="match status" value="1"/>
</dbReference>
<evidence type="ECO:0000313" key="3">
    <source>
        <dbReference type="Proteomes" id="UP000006729"/>
    </source>
</evidence>
<dbReference type="Proteomes" id="UP000006729">
    <property type="component" value="Chromosome 15"/>
</dbReference>
<gene>
    <name evidence="2" type="ORF">POPTR_015G013950v4</name>
</gene>
<organism evidence="2 3">
    <name type="scientific">Populus trichocarpa</name>
    <name type="common">Western balsam poplar</name>
    <name type="synonym">Populus balsamifera subsp. trichocarpa</name>
    <dbReference type="NCBI Taxonomy" id="3694"/>
    <lineage>
        <taxon>Eukaryota</taxon>
        <taxon>Viridiplantae</taxon>
        <taxon>Streptophyta</taxon>
        <taxon>Embryophyta</taxon>
        <taxon>Tracheophyta</taxon>
        <taxon>Spermatophyta</taxon>
        <taxon>Magnoliopsida</taxon>
        <taxon>eudicotyledons</taxon>
        <taxon>Gunneridae</taxon>
        <taxon>Pentapetalae</taxon>
        <taxon>rosids</taxon>
        <taxon>fabids</taxon>
        <taxon>Malpighiales</taxon>
        <taxon>Salicaceae</taxon>
        <taxon>Saliceae</taxon>
        <taxon>Populus</taxon>
    </lineage>
</organism>
<dbReference type="Pfam" id="PF07734">
    <property type="entry name" value="FBA_1"/>
    <property type="match status" value="1"/>
</dbReference>
<accession>A0A2K1XGF5</accession>
<evidence type="ECO:0000313" key="2">
    <source>
        <dbReference type="EMBL" id="PNS99867.2"/>
    </source>
</evidence>
<dbReference type="InterPro" id="IPR006527">
    <property type="entry name" value="F-box-assoc_dom_typ1"/>
</dbReference>
<dbReference type="InterPro" id="IPR050796">
    <property type="entry name" value="SCF_F-box_component"/>
</dbReference>
<dbReference type="PANTHER" id="PTHR31672:SF13">
    <property type="entry name" value="F-BOX PROTEIN CPR30-LIKE"/>
    <property type="match status" value="1"/>
</dbReference>
<dbReference type="InterPro" id="IPR036047">
    <property type="entry name" value="F-box-like_dom_sf"/>
</dbReference>
<dbReference type="InterPro" id="IPR017451">
    <property type="entry name" value="F-box-assoc_interact_dom"/>
</dbReference>
<dbReference type="AlphaFoldDB" id="A0A2K1XGF5"/>
<evidence type="ECO:0000259" key="1">
    <source>
        <dbReference type="PROSITE" id="PS50181"/>
    </source>
</evidence>
<dbReference type="STRING" id="3694.A0A2K1XGF5"/>
<sequence>MIPSVMINLSTRVAPQKASSRPWLHISEQEKKKINLPMYPFQRRKRSLCRQSLVQ</sequence>
<name>A0A2K1XGF5_POPTR</name>
<keyword evidence="3" id="KW-1185">Reference proteome</keyword>
<dbReference type="NCBIfam" id="TIGR01640">
    <property type="entry name" value="F_box_assoc_1"/>
    <property type="match status" value="1"/>
</dbReference>
<reference evidence="2 3" key="1">
    <citation type="journal article" date="2006" name="Science">
        <title>The genome of black cottonwood, Populus trichocarpa (Torr. &amp; Gray).</title>
        <authorList>
            <person name="Tuskan G.A."/>
            <person name="Difazio S."/>
            <person name="Jansson S."/>
            <person name="Bohlmann J."/>
            <person name="Grigoriev I."/>
            <person name="Hellsten U."/>
            <person name="Putnam N."/>
            <person name="Ralph S."/>
            <person name="Rombauts S."/>
            <person name="Salamov A."/>
            <person name="Schein J."/>
            <person name="Sterck L."/>
            <person name="Aerts A."/>
            <person name="Bhalerao R.R."/>
            <person name="Bhalerao R.P."/>
            <person name="Blaudez D."/>
            <person name="Boerjan W."/>
            <person name="Brun A."/>
            <person name="Brunner A."/>
            <person name="Busov V."/>
            <person name="Campbell M."/>
            <person name="Carlson J."/>
            <person name="Chalot M."/>
            <person name="Chapman J."/>
            <person name="Chen G.L."/>
            <person name="Cooper D."/>
            <person name="Coutinho P.M."/>
            <person name="Couturier J."/>
            <person name="Covert S."/>
            <person name="Cronk Q."/>
            <person name="Cunningham R."/>
            <person name="Davis J."/>
            <person name="Degroeve S."/>
            <person name="Dejardin A."/>
            <person name="Depamphilis C."/>
            <person name="Detter J."/>
            <person name="Dirks B."/>
            <person name="Dubchak I."/>
            <person name="Duplessis S."/>
            <person name="Ehlting J."/>
            <person name="Ellis B."/>
            <person name="Gendler K."/>
            <person name="Goodstein D."/>
            <person name="Gribskov M."/>
            <person name="Grimwood J."/>
            <person name="Groover A."/>
            <person name="Gunter L."/>
            <person name="Hamberger B."/>
            <person name="Heinze B."/>
            <person name="Helariutta Y."/>
            <person name="Henrissat B."/>
            <person name="Holligan D."/>
            <person name="Holt R."/>
            <person name="Huang W."/>
            <person name="Islam-Faridi N."/>
            <person name="Jones S."/>
            <person name="Jones-Rhoades M."/>
            <person name="Jorgensen R."/>
            <person name="Joshi C."/>
            <person name="Kangasjarvi J."/>
            <person name="Karlsson J."/>
            <person name="Kelleher C."/>
            <person name="Kirkpatrick R."/>
            <person name="Kirst M."/>
            <person name="Kohler A."/>
            <person name="Kalluri U."/>
            <person name="Larimer F."/>
            <person name="Leebens-Mack J."/>
            <person name="Leple J.C."/>
            <person name="Locascio P."/>
            <person name="Lou Y."/>
            <person name="Lucas S."/>
            <person name="Martin F."/>
            <person name="Montanini B."/>
            <person name="Napoli C."/>
            <person name="Nelson D.R."/>
            <person name="Nelson C."/>
            <person name="Nieminen K."/>
            <person name="Nilsson O."/>
            <person name="Pereda V."/>
            <person name="Peter G."/>
            <person name="Philippe R."/>
            <person name="Pilate G."/>
            <person name="Poliakov A."/>
            <person name="Razumovskaya J."/>
            <person name="Richardson P."/>
            <person name="Rinaldi C."/>
            <person name="Ritland K."/>
            <person name="Rouze P."/>
            <person name="Ryaboy D."/>
            <person name="Schmutz J."/>
            <person name="Schrader J."/>
            <person name="Segerman B."/>
            <person name="Shin H."/>
            <person name="Siddiqui A."/>
            <person name="Sterky F."/>
            <person name="Terry A."/>
            <person name="Tsai C.J."/>
            <person name="Uberbacher E."/>
            <person name="Unneberg P."/>
            <person name="Vahala J."/>
            <person name="Wall K."/>
            <person name="Wessler S."/>
            <person name="Yang G."/>
            <person name="Yin T."/>
            <person name="Douglas C."/>
            <person name="Marra M."/>
            <person name="Sandberg G."/>
            <person name="Van de Peer Y."/>
            <person name="Rokhsar D."/>
        </authorList>
    </citation>
    <scope>NUCLEOTIDE SEQUENCE [LARGE SCALE GENOMIC DNA]</scope>
    <source>
        <strain evidence="3">cv. Nisqually</strain>
    </source>
</reference>
<dbReference type="EMBL" id="CM009304">
    <property type="protein sequence ID" value="PNS99867.2"/>
    <property type="molecule type" value="Genomic_DNA"/>
</dbReference>
<dbReference type="SUPFAM" id="SSF81383">
    <property type="entry name" value="F-box domain"/>
    <property type="match status" value="1"/>
</dbReference>
<dbReference type="InterPro" id="IPR001810">
    <property type="entry name" value="F-box_dom"/>
</dbReference>